<evidence type="ECO:0000313" key="3">
    <source>
        <dbReference type="Proteomes" id="UP001434337"/>
    </source>
</evidence>
<evidence type="ECO:0000256" key="1">
    <source>
        <dbReference type="SAM" id="Phobius"/>
    </source>
</evidence>
<reference evidence="2 3" key="1">
    <citation type="journal article" date="2023" name="Environ Microbiome">
        <title>A coral-associated actinobacterium mitigates coral bleaching under heat stress.</title>
        <authorList>
            <person name="Li J."/>
            <person name="Zou Y."/>
            <person name="Li Q."/>
            <person name="Zhang J."/>
            <person name="Bourne D.G."/>
            <person name="Lyu Y."/>
            <person name="Liu C."/>
            <person name="Zhang S."/>
        </authorList>
    </citation>
    <scope>NUCLEOTIDE SEQUENCE [LARGE SCALE GENOMIC DNA]</scope>
    <source>
        <strain evidence="2 3">SCSIO 13291</strain>
    </source>
</reference>
<dbReference type="InterPro" id="IPR009732">
    <property type="entry name" value="DUF1304"/>
</dbReference>
<dbReference type="Pfam" id="PF06993">
    <property type="entry name" value="DUF1304"/>
    <property type="match status" value="1"/>
</dbReference>
<accession>A0ABZ3C7H3</accession>
<keyword evidence="1" id="KW-0812">Transmembrane</keyword>
<keyword evidence="1" id="KW-1133">Transmembrane helix</keyword>
<sequence>MLITGLVLATLAALLHGYIFALESFAWASPAAQRTFGHTAQEAERTRFMAFNQGFYNLFLALLAVAGVVAVLAGATVVGLTLVFAGVGSMLAAALVLGISSPPHRSAALKQGALPLLALIALTIHLL</sequence>
<feature type="transmembrane region" description="Helical" evidence="1">
    <location>
        <begin position="55"/>
        <end position="75"/>
    </location>
</feature>
<gene>
    <name evidence="2" type="ORF">PCC79_00600</name>
</gene>
<evidence type="ECO:0000313" key="2">
    <source>
        <dbReference type="EMBL" id="WZW98740.1"/>
    </source>
</evidence>
<dbReference type="PANTHER" id="PTHR38446:SF1">
    <property type="entry name" value="BLL0914 PROTEIN"/>
    <property type="match status" value="1"/>
</dbReference>
<name>A0ABZ3C7H3_9ACTN</name>
<dbReference type="PANTHER" id="PTHR38446">
    <property type="entry name" value="BLL0914 PROTEIN"/>
    <property type="match status" value="1"/>
</dbReference>
<dbReference type="Proteomes" id="UP001434337">
    <property type="component" value="Chromosome"/>
</dbReference>
<protein>
    <submittedName>
        <fullName evidence="2">DUF1304 domain-containing protein</fullName>
    </submittedName>
</protein>
<dbReference type="EMBL" id="CP115965">
    <property type="protein sequence ID" value="WZW98740.1"/>
    <property type="molecule type" value="Genomic_DNA"/>
</dbReference>
<feature type="transmembrane region" description="Helical" evidence="1">
    <location>
        <begin position="82"/>
        <end position="101"/>
    </location>
</feature>
<keyword evidence="1" id="KW-0472">Membrane</keyword>
<organism evidence="2 3">
    <name type="scientific">Propioniciclava soli</name>
    <dbReference type="NCBI Taxonomy" id="2775081"/>
    <lineage>
        <taxon>Bacteria</taxon>
        <taxon>Bacillati</taxon>
        <taxon>Actinomycetota</taxon>
        <taxon>Actinomycetes</taxon>
        <taxon>Propionibacteriales</taxon>
        <taxon>Propionibacteriaceae</taxon>
        <taxon>Propioniciclava</taxon>
    </lineage>
</organism>
<dbReference type="RefSeq" id="WP_342372703.1">
    <property type="nucleotide sequence ID" value="NZ_CP115965.1"/>
</dbReference>
<keyword evidence="3" id="KW-1185">Reference proteome</keyword>
<proteinExistence type="predicted"/>